<dbReference type="EMBL" id="PDEP01000007">
    <property type="protein sequence ID" value="PEN06816.1"/>
    <property type="molecule type" value="Genomic_DNA"/>
</dbReference>
<feature type="transmembrane region" description="Helical" evidence="9">
    <location>
        <begin position="6"/>
        <end position="28"/>
    </location>
</feature>
<protein>
    <submittedName>
        <fullName evidence="10">Pesticidal protein Cry22Aa</fullName>
    </submittedName>
</protein>
<reference evidence="10 11" key="1">
    <citation type="submission" date="2017-10" db="EMBL/GenBank/DDBJ databases">
        <title>Draft genome of Longimonas halophila.</title>
        <authorList>
            <person name="Goh K.M."/>
            <person name="Shamsir M.S."/>
            <person name="Lim S.W."/>
        </authorList>
    </citation>
    <scope>NUCLEOTIDE SEQUENCE [LARGE SCALE GENOMIC DNA]</scope>
    <source>
        <strain evidence="10 11">KCTC 42399</strain>
    </source>
</reference>
<evidence type="ECO:0000256" key="2">
    <source>
        <dbReference type="ARBA" id="ARBA00009212"/>
    </source>
</evidence>
<evidence type="ECO:0000256" key="3">
    <source>
        <dbReference type="ARBA" id="ARBA00022448"/>
    </source>
</evidence>
<dbReference type="PANTHER" id="PTHR34702">
    <property type="entry name" value="NA(+)/H(+) ANTIPORTER SUBUNIT F1"/>
    <property type="match status" value="1"/>
</dbReference>
<evidence type="ECO:0000256" key="1">
    <source>
        <dbReference type="ARBA" id="ARBA00004651"/>
    </source>
</evidence>
<keyword evidence="4 8" id="KW-1003">Cell membrane</keyword>
<evidence type="ECO:0000256" key="6">
    <source>
        <dbReference type="ARBA" id="ARBA00022989"/>
    </source>
</evidence>
<evidence type="ECO:0000256" key="7">
    <source>
        <dbReference type="ARBA" id="ARBA00023136"/>
    </source>
</evidence>
<comment type="subcellular location">
    <subcellularLocation>
        <location evidence="1 8">Cell membrane</location>
        <topology evidence="1 8">Multi-pass membrane protein</topology>
    </subcellularLocation>
</comment>
<name>A0A2H3P0L7_9BACT</name>
<evidence type="ECO:0000256" key="9">
    <source>
        <dbReference type="SAM" id="Phobius"/>
    </source>
</evidence>
<gene>
    <name evidence="10" type="ORF">CRI93_08685</name>
</gene>
<dbReference type="GO" id="GO:0015385">
    <property type="term" value="F:sodium:proton antiporter activity"/>
    <property type="evidence" value="ECO:0007669"/>
    <property type="project" value="TreeGrafter"/>
</dbReference>
<dbReference type="PANTHER" id="PTHR34702:SF1">
    <property type="entry name" value="NA(+)_H(+) ANTIPORTER SUBUNIT F"/>
    <property type="match status" value="1"/>
</dbReference>
<dbReference type="Proteomes" id="UP000221024">
    <property type="component" value="Unassembled WGS sequence"/>
</dbReference>
<sequence length="103" mass="11339">MMELSGPLAWTVYSCLILISVSLMLAVVRLIRGPSLPDRVIALDLIAYQAIALMLMYAIATDKSYFLEVGLVLGLIAFLGTVAFARYIEYISLEATVADDYNE</sequence>
<keyword evidence="11" id="KW-1185">Reference proteome</keyword>
<feature type="transmembrane region" description="Helical" evidence="9">
    <location>
        <begin position="65"/>
        <end position="85"/>
    </location>
</feature>
<accession>A0A2H3P0L7</accession>
<evidence type="ECO:0000256" key="8">
    <source>
        <dbReference type="PIRNR" id="PIRNR028784"/>
    </source>
</evidence>
<keyword evidence="8" id="KW-0406">Ion transport</keyword>
<comment type="caution">
    <text evidence="10">The sequence shown here is derived from an EMBL/GenBank/DDBJ whole genome shotgun (WGS) entry which is preliminary data.</text>
</comment>
<dbReference type="OrthoDB" id="9799958at2"/>
<dbReference type="InterPro" id="IPR007208">
    <property type="entry name" value="MrpF/PhaF-like"/>
</dbReference>
<dbReference type="Pfam" id="PF04066">
    <property type="entry name" value="MrpF_PhaF"/>
    <property type="match status" value="1"/>
</dbReference>
<keyword evidence="5 9" id="KW-0812">Transmembrane</keyword>
<proteinExistence type="inferred from homology"/>
<keyword evidence="8" id="KW-0050">Antiport</keyword>
<dbReference type="GO" id="GO:0005886">
    <property type="term" value="C:plasma membrane"/>
    <property type="evidence" value="ECO:0007669"/>
    <property type="project" value="UniProtKB-SubCell"/>
</dbReference>
<feature type="transmembrane region" description="Helical" evidence="9">
    <location>
        <begin position="40"/>
        <end position="59"/>
    </location>
</feature>
<keyword evidence="7 8" id="KW-0472">Membrane</keyword>
<evidence type="ECO:0000256" key="4">
    <source>
        <dbReference type="ARBA" id="ARBA00022475"/>
    </source>
</evidence>
<organism evidence="10 11">
    <name type="scientific">Longimonas halophila</name>
    <dbReference type="NCBI Taxonomy" id="1469170"/>
    <lineage>
        <taxon>Bacteria</taxon>
        <taxon>Pseudomonadati</taxon>
        <taxon>Rhodothermota</taxon>
        <taxon>Rhodothermia</taxon>
        <taxon>Rhodothermales</taxon>
        <taxon>Salisaetaceae</taxon>
        <taxon>Longimonas</taxon>
    </lineage>
</organism>
<evidence type="ECO:0000256" key="5">
    <source>
        <dbReference type="ARBA" id="ARBA00022692"/>
    </source>
</evidence>
<evidence type="ECO:0000313" key="11">
    <source>
        <dbReference type="Proteomes" id="UP000221024"/>
    </source>
</evidence>
<dbReference type="AlphaFoldDB" id="A0A2H3P0L7"/>
<keyword evidence="6 9" id="KW-1133">Transmembrane helix</keyword>
<comment type="similarity">
    <text evidence="2 8">Belongs to the CPA3 antiporters (TC 2.A.63) subunit F family.</text>
</comment>
<keyword evidence="3 8" id="KW-0813">Transport</keyword>
<dbReference type="PIRSF" id="PIRSF028784">
    <property type="entry name" value="MrpF"/>
    <property type="match status" value="1"/>
</dbReference>
<evidence type="ECO:0000313" key="10">
    <source>
        <dbReference type="EMBL" id="PEN06816.1"/>
    </source>
</evidence>